<comment type="caution">
    <text evidence="2">The sequence shown here is derived from an EMBL/GenBank/DDBJ whole genome shotgun (WGS) entry which is preliminary data.</text>
</comment>
<dbReference type="InterPro" id="IPR036361">
    <property type="entry name" value="SAP_dom_sf"/>
</dbReference>
<evidence type="ECO:0000313" key="3">
    <source>
        <dbReference type="Proteomes" id="UP000005695"/>
    </source>
</evidence>
<name>Q1K1E8_DESA6</name>
<dbReference type="InterPro" id="IPR011112">
    <property type="entry name" value="Rho-like_N"/>
</dbReference>
<dbReference type="Pfam" id="PF07498">
    <property type="entry name" value="Rho_N"/>
    <property type="match status" value="1"/>
</dbReference>
<dbReference type="OrthoDB" id="1687780at2"/>
<organism evidence="2 3">
    <name type="scientific">Desulfuromonas acetoxidans (strain DSM 684 / 11070)</name>
    <dbReference type="NCBI Taxonomy" id="281689"/>
    <lineage>
        <taxon>Bacteria</taxon>
        <taxon>Pseudomonadati</taxon>
        <taxon>Thermodesulfobacteriota</taxon>
        <taxon>Desulfuromonadia</taxon>
        <taxon>Desulfuromonadales</taxon>
        <taxon>Desulfuromonadaceae</taxon>
        <taxon>Desulfuromonas</taxon>
    </lineage>
</organism>
<protein>
    <recommendedName>
        <fullName evidence="1">Rho termination factor-like N-terminal domain-containing protein</fullName>
    </recommendedName>
</protein>
<reference evidence="2" key="1">
    <citation type="submission" date="2006-05" db="EMBL/GenBank/DDBJ databases">
        <title>Annotation of the draft genome assembly of Desulfuromonas acetoxidans DSM 684.</title>
        <authorList>
            <consortium name="US DOE Joint Genome Institute (JGI-ORNL)"/>
            <person name="Larimer F."/>
            <person name="Land M."/>
            <person name="Hauser L."/>
        </authorList>
    </citation>
    <scope>NUCLEOTIDE SEQUENCE [LARGE SCALE GENOMIC DNA]</scope>
    <source>
        <strain evidence="2">DSM 684</strain>
    </source>
</reference>
<reference evidence="2" key="2">
    <citation type="submission" date="2006-05" db="EMBL/GenBank/DDBJ databases">
        <title>Sequencing of the draft genome and assembly of Desulfuromonas acetoxidans DSM 684.</title>
        <authorList>
            <consortium name="US DOE Joint Genome Institute (JGI-PGF)"/>
            <person name="Copeland A."/>
            <person name="Lucas S."/>
            <person name="Lapidus A."/>
            <person name="Barry K."/>
            <person name="Detter J.C."/>
            <person name="Glavina del Rio T."/>
            <person name="Hammon N."/>
            <person name="Israni S."/>
            <person name="Dalin E."/>
            <person name="Tice H."/>
            <person name="Bruce D."/>
            <person name="Pitluck S."/>
            <person name="Richardson P."/>
        </authorList>
    </citation>
    <scope>NUCLEOTIDE SEQUENCE [LARGE SCALE GENOMIC DNA]</scope>
    <source>
        <strain evidence="2">DSM 684</strain>
    </source>
</reference>
<dbReference type="Proteomes" id="UP000005695">
    <property type="component" value="Unassembled WGS sequence"/>
</dbReference>
<accession>Q1K1E8</accession>
<evidence type="ECO:0000313" key="2">
    <source>
        <dbReference type="EMBL" id="EAT16440.1"/>
    </source>
</evidence>
<sequence>MTVAEIKVIAKEMGVKTSNMKKVDLIRAIQRAEGNPICFDTHSRENCGQEICMWRRDCN</sequence>
<feature type="domain" description="Rho termination factor-like N-terminal" evidence="1">
    <location>
        <begin position="1"/>
        <end position="32"/>
    </location>
</feature>
<dbReference type="GO" id="GO:0006353">
    <property type="term" value="P:DNA-templated transcription termination"/>
    <property type="evidence" value="ECO:0007669"/>
    <property type="project" value="InterPro"/>
</dbReference>
<gene>
    <name evidence="2" type="ORF">Dace_1904</name>
</gene>
<dbReference type="EMBL" id="AAEW02000005">
    <property type="protein sequence ID" value="EAT16440.1"/>
    <property type="molecule type" value="Genomic_DNA"/>
</dbReference>
<dbReference type="Gene3D" id="1.10.720.30">
    <property type="entry name" value="SAP domain"/>
    <property type="match status" value="1"/>
</dbReference>
<evidence type="ECO:0000259" key="1">
    <source>
        <dbReference type="Pfam" id="PF07498"/>
    </source>
</evidence>
<keyword evidence="3" id="KW-1185">Reference proteome</keyword>
<proteinExistence type="predicted"/>
<dbReference type="RefSeq" id="WP_005999113.1">
    <property type="nucleotide sequence ID" value="NZ_AAEW02000005.1"/>
</dbReference>
<dbReference type="AlphaFoldDB" id="Q1K1E8"/>